<organism evidence="1 2">
    <name type="scientific">Camellia lanceoleosa</name>
    <dbReference type="NCBI Taxonomy" id="1840588"/>
    <lineage>
        <taxon>Eukaryota</taxon>
        <taxon>Viridiplantae</taxon>
        <taxon>Streptophyta</taxon>
        <taxon>Embryophyta</taxon>
        <taxon>Tracheophyta</taxon>
        <taxon>Spermatophyta</taxon>
        <taxon>Magnoliopsida</taxon>
        <taxon>eudicotyledons</taxon>
        <taxon>Gunneridae</taxon>
        <taxon>Pentapetalae</taxon>
        <taxon>asterids</taxon>
        <taxon>Ericales</taxon>
        <taxon>Theaceae</taxon>
        <taxon>Camellia</taxon>
    </lineage>
</organism>
<keyword evidence="2" id="KW-1185">Reference proteome</keyword>
<sequence length="434" mass="48257">MEISDEDRNRTLEQSLSQIQLQSHSHSHSHSQNHRSSSPSPSNRSFPPPPSHFRRPLPFAFIPPPNDSSRSSSSAATPTDFQTTDTFFAFSKFPQTNEIGNCKAKTSRLATIEGRNEADLVNNTLLGPETCTGGKRYGKPKVARHGTQGSNADPPDGLNAVSGCRYDSSLGLLTKKFISLIQEAKDGTLDLNKTADVLEVQKRRIYDITNVLEGIGLLEKTAKNHIRLKGFGMMAPGEVDDQFTTLKAEVESLYDEEYRLDDCIREKQELLRTLECDENCQKYLYLTEEDIMSVPCFKNKTLIAIKAPRASTVEVPDPDEDISFPQRQFRLVVRSSTGPIDLYLLSKVGGQDEDVTVKQVNSTDSRSSGGGRHTNLSSDHQNNLKMAPDTLSPIGSKVSGIQKIVPSDCDVDDDYWFRPDHEVSAIDLWGMEYP</sequence>
<comment type="caution">
    <text evidence="1">The sequence shown here is derived from an EMBL/GenBank/DDBJ whole genome shotgun (WGS) entry which is preliminary data.</text>
</comment>
<dbReference type="EMBL" id="CM045761">
    <property type="protein sequence ID" value="KAI8014331.1"/>
    <property type="molecule type" value="Genomic_DNA"/>
</dbReference>
<protein>
    <submittedName>
        <fullName evidence="1">Transcription factor E2FC</fullName>
    </submittedName>
</protein>
<reference evidence="1 2" key="1">
    <citation type="journal article" date="2022" name="Plant J.">
        <title>Chromosome-level genome of Camellia lanceoleosa provides a valuable resource for understanding genome evolution and self-incompatibility.</title>
        <authorList>
            <person name="Gong W."/>
            <person name="Xiao S."/>
            <person name="Wang L."/>
            <person name="Liao Z."/>
            <person name="Chang Y."/>
            <person name="Mo W."/>
            <person name="Hu G."/>
            <person name="Li W."/>
            <person name="Zhao G."/>
            <person name="Zhu H."/>
            <person name="Hu X."/>
            <person name="Ji K."/>
            <person name="Xiang X."/>
            <person name="Song Q."/>
            <person name="Yuan D."/>
            <person name="Jin S."/>
            <person name="Zhang L."/>
        </authorList>
    </citation>
    <scope>NUCLEOTIDE SEQUENCE [LARGE SCALE GENOMIC DNA]</scope>
    <source>
        <strain evidence="1">SQ_2022a</strain>
    </source>
</reference>
<evidence type="ECO:0000313" key="1">
    <source>
        <dbReference type="EMBL" id="KAI8014331.1"/>
    </source>
</evidence>
<accession>A0ACC0HQG9</accession>
<dbReference type="Proteomes" id="UP001060215">
    <property type="component" value="Chromosome 4"/>
</dbReference>
<name>A0ACC0HQG9_9ERIC</name>
<evidence type="ECO:0000313" key="2">
    <source>
        <dbReference type="Proteomes" id="UP001060215"/>
    </source>
</evidence>
<proteinExistence type="predicted"/>
<gene>
    <name evidence="1" type="ORF">LOK49_LG05G03760</name>
</gene>